<keyword evidence="1" id="KW-0285">Flavoprotein</keyword>
<dbReference type="Gene3D" id="3.20.20.70">
    <property type="entry name" value="Aldolase class I"/>
    <property type="match status" value="1"/>
</dbReference>
<comment type="caution">
    <text evidence="4">The sequence shown here is derived from an EMBL/GenBank/DDBJ whole genome shotgun (WGS) entry which is preliminary data.</text>
</comment>
<name>A0A4Y8LA22_9BACT</name>
<evidence type="ECO:0000256" key="2">
    <source>
        <dbReference type="ARBA" id="ARBA00022643"/>
    </source>
</evidence>
<keyword evidence="3" id="KW-0560">Oxidoreductase</keyword>
<dbReference type="SUPFAM" id="SSF51412">
    <property type="entry name" value="Inosine monophosphate dehydrogenase (IMPDH)"/>
    <property type="match status" value="1"/>
</dbReference>
<gene>
    <name evidence="4" type="ORF">E2605_03035</name>
</gene>
<keyword evidence="4" id="KW-0223">Dioxygenase</keyword>
<protein>
    <submittedName>
        <fullName evidence="4">2-nitropropane dioxygenase</fullName>
    </submittedName>
</protein>
<dbReference type="PANTHER" id="PTHR32332">
    <property type="entry name" value="2-NITROPROPANE DIOXYGENASE"/>
    <property type="match status" value="1"/>
</dbReference>
<accession>A0A4Y8LA22</accession>
<dbReference type="InterPro" id="IPR004136">
    <property type="entry name" value="NMO"/>
</dbReference>
<dbReference type="CDD" id="cd04730">
    <property type="entry name" value="NPD_like"/>
    <property type="match status" value="1"/>
</dbReference>
<evidence type="ECO:0000256" key="1">
    <source>
        <dbReference type="ARBA" id="ARBA00022630"/>
    </source>
</evidence>
<dbReference type="Proteomes" id="UP000297861">
    <property type="component" value="Unassembled WGS sequence"/>
</dbReference>
<evidence type="ECO:0000313" key="4">
    <source>
        <dbReference type="EMBL" id="TFD99217.1"/>
    </source>
</evidence>
<evidence type="ECO:0000256" key="3">
    <source>
        <dbReference type="ARBA" id="ARBA00023002"/>
    </source>
</evidence>
<dbReference type="GO" id="GO:0051213">
    <property type="term" value="F:dioxygenase activity"/>
    <property type="evidence" value="ECO:0007669"/>
    <property type="project" value="UniProtKB-KW"/>
</dbReference>
<dbReference type="GO" id="GO:0018580">
    <property type="term" value="F:nitronate monooxygenase activity"/>
    <property type="evidence" value="ECO:0007669"/>
    <property type="project" value="InterPro"/>
</dbReference>
<reference evidence="4 5" key="1">
    <citation type="submission" date="2019-03" db="EMBL/GenBank/DDBJ databases">
        <title>San Antonio Military Medical Center submission to MRSN (WRAIR), pending publication.</title>
        <authorList>
            <person name="Blyth D.M."/>
            <person name="Mccarthy S.L."/>
            <person name="Schall S.E."/>
            <person name="Stam J.A."/>
            <person name="Ong A.C."/>
            <person name="Mcgann P.T."/>
        </authorList>
    </citation>
    <scope>NUCLEOTIDE SEQUENCE [LARGE SCALE GENOMIC DNA]</scope>
    <source>
        <strain evidence="4 5">MRSN571793</strain>
    </source>
</reference>
<keyword evidence="5" id="KW-1185">Reference proteome</keyword>
<dbReference type="EMBL" id="SOML01000001">
    <property type="protein sequence ID" value="TFD99217.1"/>
    <property type="molecule type" value="Genomic_DNA"/>
</dbReference>
<evidence type="ECO:0000313" key="5">
    <source>
        <dbReference type="Proteomes" id="UP000297861"/>
    </source>
</evidence>
<dbReference type="PANTHER" id="PTHR32332:SF20">
    <property type="entry name" value="2-NITROPROPANE DIOXYGENASE-LIKE PROTEIN"/>
    <property type="match status" value="1"/>
</dbReference>
<dbReference type="AlphaFoldDB" id="A0A4Y8LA22"/>
<keyword evidence="2" id="KW-0288">FMN</keyword>
<organism evidence="4 5">
    <name type="scientific">Dysgonomonas capnocytophagoides</name>
    <dbReference type="NCBI Taxonomy" id="45254"/>
    <lineage>
        <taxon>Bacteria</taxon>
        <taxon>Pseudomonadati</taxon>
        <taxon>Bacteroidota</taxon>
        <taxon>Bacteroidia</taxon>
        <taxon>Bacteroidales</taxon>
        <taxon>Dysgonomonadaceae</taxon>
        <taxon>Dysgonomonas</taxon>
    </lineage>
</organism>
<dbReference type="Pfam" id="PF03060">
    <property type="entry name" value="NMO"/>
    <property type="match status" value="1"/>
</dbReference>
<sequence>MDTTTNRISRILGIKYPIIQAPMMWITSAELVAAVSNAGGLGILGPNAGQKTSTNDPDEIAERLRNEIIKTRKLTDKPFGVNITISQKELSKSNRAILKVLSEEKVKILAVVGEVNVEQIKGFKNQGFIVIFREVSPSVAGAKAAEAAGADIIGATGFDAGGFTPKNPVGTMVIVPLIVDAVNVPVLASGGIVDKRTVNASFALGAEGVYLGTRFIASVESPVSNKTKENMVKFNTDDMLLYHTTYSFNRATPNKLAKELKEMDIAGATGVEIDKKMYGDGGLKTGMLEGNTDRGIDSYSSSIGLIKDIKTCEEIVKELMADIKL</sequence>
<dbReference type="OrthoDB" id="9778912at2"/>
<proteinExistence type="predicted"/>
<dbReference type="InterPro" id="IPR013785">
    <property type="entry name" value="Aldolase_TIM"/>
</dbReference>